<reference evidence="2 3" key="1">
    <citation type="submission" date="2024-12" db="EMBL/GenBank/DDBJ databases">
        <authorList>
            <person name="Lee Y."/>
        </authorList>
    </citation>
    <scope>NUCLEOTIDE SEQUENCE [LARGE SCALE GENOMIC DNA]</scope>
    <source>
        <strain evidence="2 3">03SUJ4</strain>
    </source>
</reference>
<keyword evidence="1" id="KW-0472">Membrane</keyword>
<comment type="caution">
    <text evidence="2">The sequence shown here is derived from an EMBL/GenBank/DDBJ whole genome shotgun (WGS) entry which is preliminary data.</text>
</comment>
<protein>
    <recommendedName>
        <fullName evidence="4">DUF3592 domain-containing protein</fullName>
    </recommendedName>
</protein>
<keyword evidence="1" id="KW-1133">Transmembrane helix</keyword>
<name>A0ABW9KP95_9BACT</name>
<evidence type="ECO:0008006" key="4">
    <source>
        <dbReference type="Google" id="ProtNLM"/>
    </source>
</evidence>
<gene>
    <name evidence="2" type="ORF">ACK2TP_16570</name>
</gene>
<evidence type="ECO:0000313" key="3">
    <source>
        <dbReference type="Proteomes" id="UP001634747"/>
    </source>
</evidence>
<organism evidence="2 3">
    <name type="scientific">Terriglobus aquaticus</name>
    <dbReference type="NCBI Taxonomy" id="940139"/>
    <lineage>
        <taxon>Bacteria</taxon>
        <taxon>Pseudomonadati</taxon>
        <taxon>Acidobacteriota</taxon>
        <taxon>Terriglobia</taxon>
        <taxon>Terriglobales</taxon>
        <taxon>Acidobacteriaceae</taxon>
        <taxon>Terriglobus</taxon>
    </lineage>
</organism>
<dbReference type="RefSeq" id="WP_263414448.1">
    <property type="nucleotide sequence ID" value="NZ_BAABBH010000001.1"/>
</dbReference>
<proteinExistence type="predicted"/>
<dbReference type="EMBL" id="JBJYXY010000001">
    <property type="protein sequence ID" value="MFN2977387.1"/>
    <property type="molecule type" value="Genomic_DNA"/>
</dbReference>
<accession>A0ABW9KP95</accession>
<dbReference type="Proteomes" id="UP001634747">
    <property type="component" value="Unassembled WGS sequence"/>
</dbReference>
<keyword evidence="1" id="KW-0812">Transmembrane</keyword>
<keyword evidence="3" id="KW-1185">Reference proteome</keyword>
<sequence>MPRINWLVLGIGVLGMLITGFTCMPRVYGHPGFLIPPAMCVLLVLGSTAGWATFNLIREFWIRRVGVRVIGRVSHARSSGFSNNVPSWEVEAVLPDGTTTRLMIDRFAAFTPGETLELIVDPRMPKHAALPRYSQDF</sequence>
<feature type="transmembrane region" description="Helical" evidence="1">
    <location>
        <begin position="7"/>
        <end position="28"/>
    </location>
</feature>
<evidence type="ECO:0000313" key="2">
    <source>
        <dbReference type="EMBL" id="MFN2977387.1"/>
    </source>
</evidence>
<feature type="transmembrane region" description="Helical" evidence="1">
    <location>
        <begin position="34"/>
        <end position="54"/>
    </location>
</feature>
<evidence type="ECO:0000256" key="1">
    <source>
        <dbReference type="SAM" id="Phobius"/>
    </source>
</evidence>